<evidence type="ECO:0000313" key="2">
    <source>
        <dbReference type="EMBL" id="PFG34092.1"/>
    </source>
</evidence>
<evidence type="ECO:0008006" key="4">
    <source>
        <dbReference type="Google" id="ProtNLM"/>
    </source>
</evidence>
<dbReference type="InterPro" id="IPR008928">
    <property type="entry name" value="6-hairpin_glycosidase_sf"/>
</dbReference>
<sequence length="508" mass="53458">MGRDADDLAGHTHWRRAVVPPTESDVPIAPDRSTLSRRTFLSVGAGTLGLAALGIGAGGASAAHLPPPSDTALFGTGLPGAYAFLDVASDAYPEINTGPRLAQSYADELGLFSTAFVYDTALAICAYLAGGSEHRASARALGDGLVYALEHDPVYSDGRLRQAYNVGPYVFYDGTPQPYGFVLPDGAANVGSQFGFLGTAVGDMAWSGIALLQLYETTRDSRYRSAAVRIGEWITTNTWSTSPLGGFSLGVDGADVSLPNASTEHNIDCVSLFTLLRRWTRDDRWDLAAGHARAFVLGMWNDVEGYFYTGTNDGAAVNPSPIPLDPQTWSWLALRSTDHAEALDWAVEELAVTDSAAVENSQLPSGLRLSGVTFSSESLTSLASYNGLPVDQQGVWLEGTAQLAAALADRDHEGGGTGDRPWAARTPRPGGSVEVRALLGEIKRAQGALGAGQVMGGVALPERSGIVAASSLLDSGFGFGYFQVQHVGATSWYAMAEQHANPFQPGGL</sequence>
<dbReference type="Gene3D" id="1.50.10.20">
    <property type="match status" value="1"/>
</dbReference>
<accession>A0A2A9E783</accession>
<dbReference type="PROSITE" id="PS51318">
    <property type="entry name" value="TAT"/>
    <property type="match status" value="1"/>
</dbReference>
<dbReference type="RefSeq" id="WP_245862393.1">
    <property type="nucleotide sequence ID" value="NZ_PDJG01000001.1"/>
</dbReference>
<dbReference type="Proteomes" id="UP000225548">
    <property type="component" value="Unassembled WGS sequence"/>
</dbReference>
<proteinExistence type="predicted"/>
<name>A0A2A9E783_9MICO</name>
<dbReference type="SUPFAM" id="SSF48208">
    <property type="entry name" value="Six-hairpin glycosidases"/>
    <property type="match status" value="1"/>
</dbReference>
<dbReference type="GO" id="GO:0005975">
    <property type="term" value="P:carbohydrate metabolic process"/>
    <property type="evidence" value="ECO:0007669"/>
    <property type="project" value="InterPro"/>
</dbReference>
<organism evidence="2 3">
    <name type="scientific">Sanguibacter antarcticus</name>
    <dbReference type="NCBI Taxonomy" id="372484"/>
    <lineage>
        <taxon>Bacteria</taxon>
        <taxon>Bacillati</taxon>
        <taxon>Actinomycetota</taxon>
        <taxon>Actinomycetes</taxon>
        <taxon>Micrococcales</taxon>
        <taxon>Sanguibacteraceae</taxon>
        <taxon>Sanguibacter</taxon>
    </lineage>
</organism>
<reference evidence="2 3" key="1">
    <citation type="submission" date="2017-10" db="EMBL/GenBank/DDBJ databases">
        <title>Sequencing the genomes of 1000 actinobacteria strains.</title>
        <authorList>
            <person name="Klenk H.-P."/>
        </authorList>
    </citation>
    <scope>NUCLEOTIDE SEQUENCE [LARGE SCALE GENOMIC DNA]</scope>
    <source>
        <strain evidence="2 3">DSM 18966</strain>
    </source>
</reference>
<comment type="caution">
    <text evidence="2">The sequence shown here is derived from an EMBL/GenBank/DDBJ whole genome shotgun (WGS) entry which is preliminary data.</text>
</comment>
<evidence type="ECO:0000313" key="3">
    <source>
        <dbReference type="Proteomes" id="UP000225548"/>
    </source>
</evidence>
<protein>
    <recommendedName>
        <fullName evidence="4">Tat pathway signal sequence domain protein</fullName>
    </recommendedName>
</protein>
<keyword evidence="3" id="KW-1185">Reference proteome</keyword>
<feature type="region of interest" description="Disordered" evidence="1">
    <location>
        <begin position="410"/>
        <end position="430"/>
    </location>
</feature>
<gene>
    <name evidence="2" type="ORF">ATL42_1992</name>
</gene>
<dbReference type="EMBL" id="PDJG01000001">
    <property type="protein sequence ID" value="PFG34092.1"/>
    <property type="molecule type" value="Genomic_DNA"/>
</dbReference>
<evidence type="ECO:0000256" key="1">
    <source>
        <dbReference type="SAM" id="MobiDB-lite"/>
    </source>
</evidence>
<dbReference type="AlphaFoldDB" id="A0A2A9E783"/>
<dbReference type="InterPro" id="IPR006311">
    <property type="entry name" value="TAT_signal"/>
</dbReference>